<evidence type="ECO:0000259" key="4">
    <source>
        <dbReference type="Pfam" id="PF08241"/>
    </source>
</evidence>
<accession>A0A1I3KPC9</accession>
<evidence type="ECO:0000256" key="1">
    <source>
        <dbReference type="ARBA" id="ARBA00022603"/>
    </source>
</evidence>
<evidence type="ECO:0000313" key="5">
    <source>
        <dbReference type="EMBL" id="SFI74349.1"/>
    </source>
</evidence>
<name>A0A1I3KPC9_9RHOB</name>
<proteinExistence type="predicted"/>
<dbReference type="STRING" id="1114924.SAMN05216258_10941"/>
<dbReference type="SUPFAM" id="SSF53335">
    <property type="entry name" value="S-adenosyl-L-methionine-dependent methyltransferases"/>
    <property type="match status" value="1"/>
</dbReference>
<dbReference type="InterPro" id="IPR050602">
    <property type="entry name" value="Malonyl-ACP_OMT"/>
</dbReference>
<evidence type="ECO:0000256" key="2">
    <source>
        <dbReference type="ARBA" id="ARBA00022679"/>
    </source>
</evidence>
<evidence type="ECO:0000256" key="3">
    <source>
        <dbReference type="SAM" id="MobiDB-lite"/>
    </source>
</evidence>
<dbReference type="RefSeq" id="WP_092862953.1">
    <property type="nucleotide sequence ID" value="NZ_FOQH01000009.1"/>
</dbReference>
<dbReference type="Proteomes" id="UP000199377">
    <property type="component" value="Unassembled WGS sequence"/>
</dbReference>
<dbReference type="PANTHER" id="PTHR13090:SF1">
    <property type="entry name" value="ARGININE-HYDROXYLASE NDUFAF5, MITOCHONDRIAL"/>
    <property type="match status" value="1"/>
</dbReference>
<keyword evidence="6" id="KW-1185">Reference proteome</keyword>
<dbReference type="PANTHER" id="PTHR13090">
    <property type="entry name" value="ARGININE-HYDROXYLASE NDUFAF5, MITOCHONDRIAL"/>
    <property type="match status" value="1"/>
</dbReference>
<dbReference type="OrthoDB" id="9793723at2"/>
<protein>
    <submittedName>
        <fullName evidence="5">Methyltransferase domain-containing protein</fullName>
    </submittedName>
</protein>
<feature type="region of interest" description="Disordered" evidence="3">
    <location>
        <begin position="263"/>
        <end position="299"/>
    </location>
</feature>
<dbReference type="CDD" id="cd02440">
    <property type="entry name" value="AdoMet_MTases"/>
    <property type="match status" value="1"/>
</dbReference>
<dbReference type="GO" id="GO:0032259">
    <property type="term" value="P:methylation"/>
    <property type="evidence" value="ECO:0007669"/>
    <property type="project" value="UniProtKB-KW"/>
</dbReference>
<sequence>MSQPPDLSAAGGAQPPALFDRALWLARRARRALPRPEARFLHEAAIEGVLDRLSMVADRTFPKAALVWPGAPEWAPALAAHPRVGALETAPLTAEEVLPLAPGGFDLAVLGFTLHWANDPVGVLIQMRRALKPDGLLIACGLGGATLAELREALAEAEAATTGGLSPRISPMGEIRAMGALLQRAGLAMPVADVDRIETSYADSLALMRELRAMGEANALHARNRAPLRRELLARACAIHAERRPAEGGRVAAAFEIVTLTGWAPGPDQPQARRPGSAVARLADALGTTERPTGDKPPR</sequence>
<reference evidence="5 6" key="1">
    <citation type="submission" date="2016-10" db="EMBL/GenBank/DDBJ databases">
        <authorList>
            <person name="de Groot N.N."/>
        </authorList>
    </citation>
    <scope>NUCLEOTIDE SEQUENCE [LARGE SCALE GENOMIC DNA]</scope>
    <source>
        <strain evidence="5 6">CGMCC 1.11030</strain>
    </source>
</reference>
<feature type="domain" description="Methyltransferase type 11" evidence="4">
    <location>
        <begin position="87"/>
        <end position="138"/>
    </location>
</feature>
<dbReference type="AlphaFoldDB" id="A0A1I3KPC9"/>
<gene>
    <name evidence="5" type="ORF">SAMN05216258_10941</name>
</gene>
<dbReference type="InterPro" id="IPR029063">
    <property type="entry name" value="SAM-dependent_MTases_sf"/>
</dbReference>
<dbReference type="Gene3D" id="3.40.50.150">
    <property type="entry name" value="Vaccinia Virus protein VP39"/>
    <property type="match status" value="1"/>
</dbReference>
<dbReference type="GO" id="GO:0008757">
    <property type="term" value="F:S-adenosylmethionine-dependent methyltransferase activity"/>
    <property type="evidence" value="ECO:0007669"/>
    <property type="project" value="InterPro"/>
</dbReference>
<keyword evidence="1 5" id="KW-0489">Methyltransferase</keyword>
<dbReference type="InterPro" id="IPR013216">
    <property type="entry name" value="Methyltransf_11"/>
</dbReference>
<dbReference type="EMBL" id="FOQH01000009">
    <property type="protein sequence ID" value="SFI74349.1"/>
    <property type="molecule type" value="Genomic_DNA"/>
</dbReference>
<dbReference type="Pfam" id="PF08241">
    <property type="entry name" value="Methyltransf_11"/>
    <property type="match status" value="1"/>
</dbReference>
<keyword evidence="2 5" id="KW-0808">Transferase</keyword>
<organism evidence="5 6">
    <name type="scientific">Albimonas pacifica</name>
    <dbReference type="NCBI Taxonomy" id="1114924"/>
    <lineage>
        <taxon>Bacteria</taxon>
        <taxon>Pseudomonadati</taxon>
        <taxon>Pseudomonadota</taxon>
        <taxon>Alphaproteobacteria</taxon>
        <taxon>Rhodobacterales</taxon>
        <taxon>Paracoccaceae</taxon>
        <taxon>Albimonas</taxon>
    </lineage>
</organism>
<evidence type="ECO:0000313" key="6">
    <source>
        <dbReference type="Proteomes" id="UP000199377"/>
    </source>
</evidence>